<dbReference type="InterPro" id="IPR006162">
    <property type="entry name" value="Ppantetheine_attach_site"/>
</dbReference>
<dbReference type="InterPro" id="IPR045851">
    <property type="entry name" value="AMP-bd_C_sf"/>
</dbReference>
<keyword evidence="7" id="KW-1185">Reference proteome</keyword>
<dbReference type="EMBL" id="CAWUHB010000002">
    <property type="protein sequence ID" value="CAK7210010.1"/>
    <property type="molecule type" value="Genomic_DNA"/>
</dbReference>
<evidence type="ECO:0000313" key="7">
    <source>
        <dbReference type="Proteomes" id="UP001642405"/>
    </source>
</evidence>
<dbReference type="Gene3D" id="1.10.1200.10">
    <property type="entry name" value="ACP-like"/>
    <property type="match status" value="4"/>
</dbReference>
<evidence type="ECO:0000256" key="4">
    <source>
        <dbReference type="SAM" id="MobiDB-lite"/>
    </source>
</evidence>
<dbReference type="InterPro" id="IPR023213">
    <property type="entry name" value="CAT-like_dom_sf"/>
</dbReference>
<keyword evidence="2" id="KW-0597">Phosphoprotein</keyword>
<dbReference type="InterPro" id="IPR010071">
    <property type="entry name" value="AA_adenyl_dom"/>
</dbReference>
<dbReference type="Gene3D" id="3.30.559.10">
    <property type="entry name" value="Chloramphenicol acetyltransferase-like domain"/>
    <property type="match status" value="4"/>
</dbReference>
<dbReference type="InterPro" id="IPR000873">
    <property type="entry name" value="AMP-dep_synth/lig_dom"/>
</dbReference>
<dbReference type="InterPro" id="IPR009081">
    <property type="entry name" value="PP-bd_ACP"/>
</dbReference>
<feature type="domain" description="Carrier" evidence="5">
    <location>
        <begin position="1861"/>
        <end position="1934"/>
    </location>
</feature>
<dbReference type="InterPro" id="IPR042099">
    <property type="entry name" value="ANL_N_sf"/>
</dbReference>
<comment type="caution">
    <text evidence="6">The sequence shown here is derived from an EMBL/GenBank/DDBJ whole genome shotgun (WGS) entry which is preliminary data.</text>
</comment>
<evidence type="ECO:0000256" key="3">
    <source>
        <dbReference type="ARBA" id="ARBA00022598"/>
    </source>
</evidence>
<dbReference type="InterPro" id="IPR020806">
    <property type="entry name" value="PKS_PP-bd"/>
</dbReference>
<feature type="domain" description="Carrier" evidence="5">
    <location>
        <begin position="2466"/>
        <end position="2541"/>
    </location>
</feature>
<dbReference type="SMART" id="SM00823">
    <property type="entry name" value="PKS_PP"/>
    <property type="match status" value="4"/>
</dbReference>
<feature type="domain" description="Carrier" evidence="5">
    <location>
        <begin position="1257"/>
        <end position="1333"/>
    </location>
</feature>
<feature type="domain" description="Carrier" evidence="5">
    <location>
        <begin position="60"/>
        <end position="136"/>
    </location>
</feature>
<evidence type="ECO:0000256" key="2">
    <source>
        <dbReference type="ARBA" id="ARBA00022553"/>
    </source>
</evidence>
<dbReference type="Proteomes" id="UP001642405">
    <property type="component" value="Unassembled WGS sequence"/>
</dbReference>
<feature type="region of interest" description="Disordered" evidence="4">
    <location>
        <begin position="1837"/>
        <end position="1856"/>
    </location>
</feature>
<dbReference type="Gene3D" id="3.40.50.12780">
    <property type="entry name" value="N-terminal domain of ligase-like"/>
    <property type="match status" value="1"/>
</dbReference>
<sequence length="3038" mass="327878">MFSTILKTLTRFSSSHIPSRVDLPQPLQDRLGELQLEVEHVEINEDAAGFGNVDGSSPDETWTATESTIRAVLSQLANVPGDNIRHDTTIYRLGLDSVRAVQVASALRKQGLQVSAVDVMEHPSCMGLAEFLSPTPTPAMAAAAANTASVVSELPTPATTLVHTPLSSPPSVSLPARRDLKTPKVTELFDFGKFQAAAQSVLDKHQFYADSDVEAILPCTPLQSGLLTEFKRSNGTHYFNFVSFRQRDEPKYHGLGGEAWRLAWKRAAEAIPMLRTGFISMDDAADTGDDDDDAVSALSPFAMVQVSSAVVEQSSPRITLVKDACFDISKWKDHAIRQALADLHLPPWQVAVAESDCGRGVDLHLAIHHALYDAASLRAILDEVVDFTKYHADGDTPEPAPQTGAVVSDILHQVSWLTCDTSALVGLWNKKASQTVINTFPVLTPLKETPGTFGVLSRPSSQTLGSLKASVQTAGFTLHAVLQAAWTRILSSYLGDPSVVFGVVLSGRNTDATENAIFPCISTLPVVAQNKASNRELVEKLMETSILLHKSQHVPLRQVQRWLGQPEARLFDTLFVYQGAESGPGAEHYPWTVVDEQAIVDYPISIEAITVSSDKPLTYQITHDTSVLPSEHASVLLEQLDAIVGHLASNPDGSETDLVSLHPAIYSVLPPSVFELPSDVKLLHEFVERQAEQRPTKTALQFVTAFDERLEGAPVAKEWSFRELNTRGNQVARLVSQHAEPGSIVALCFDKCPEAFFAMLGILKSGCAYLALDPGAPSARKDFILRDAGARLLLTDTRRAQEPISNDGLYGISAGVQVTAIDEASLSAAGDSNDGANRVPNDRRPTEPSDVCYCLYTSGTTGTPKGCAITHENAVQCMLAFQELFRNHYDADTSRWLQFASFHFDVAVLEQYWTWSVGMTLVGAPRDLILEDLAGTIARLAITHIDLTPSLGRLLDPADVPSLCRGVFITGGEPLKQEMLDRWGPTGAVHNFYGPTEATIGVTSFPQVPQNGRASNIGRQFPNVGTLVLQPGTQTPVLRGGVGELCVSGKLVGQGYLNRPELTKERFPALVDAAGLRYRNDHGDRIYRTGDLVRMMHDGCFDFLGRADDQVKLRGQRLEIGEINHAIRLGLGASIGDVATLVVRDEDNKKDFLVSFVVVDDTGNVKEGGSTADQAQIAQQVQAACRERLPSYMVPTYVVQLASIPLSPNNKAEAKELRRIFNGLTPDERMRTTGASSGLAGGASGSTSSSTFSISKNPTAQVVIQVLRKLSLLGPANSGLSAQTSIFELGIDSVSVLRFARALKRAGLASASPSLVLAHPSMGDLVAALDASDEAKGTADSRQAISIGSVLETRLLVDACQHRNRTQVCEVLGVGSNDIEYIAPGSALQQGIISRSRSGRGQTDTYYNAFRFQLKSTTDVAKLRNAWKTVQANNAILRTQFVLTTEGFVQAALKASSAPLPWVQLDVDDYRNLFPALQEKYTEWVDGNQDAAIARPWQLLSVAWRGTNTLVLHIFHGLYDATSLDLILGEVAAAYHHYHHYDNSGSSPAGLSDKPTFLDALVHGPLRNYSNSRVFWENHLKDCGTLQRVPSLVEPGTRSGYQDAGVGRTLPFAAIESLRVRLGVTHAALVQALWVYVLQRDVFGAGSGVALGLVLSGRTVEDLDNAESVVGPLFNTLPFFVRPPRSSEPAAARSWAALAQTCNAFGIATLPFQQVPLRDIQKWCSAGQPLFNVLFSFQFGREETPTIKSTESLWKQSEQAADADYPLALEAVLSGLDSSPSLRLFLVGDGNIADEKALDQLLDHFEAALQAMSADPFASITEDGSSENVDAPLAARSFPDEPADAEPSLSDQGRGVPFEWNDMAATIRKTIAALASVPEEAVLETTTLLELGLDSVDTIKLSARLRAAGIRLTNGQLVRGQTIASYTSVLDKKAVGVEGQPANDKDPADSTGKAELVAISTALREYLHRSGHDLSNVTHVLPPTPLQDAMIADMVQSEFQLYFNHDILELAPTTDRARLKAAWAAIIARHAILRTVFLRIDTPELDMAYCQAVRKTIDCIMELAVPAKDSLASIADSIRKTATQGQGESDLFHLAFVATQDDGRQYLVLSMSHALYDGWSLDLLHRAVEAEYRRPEGMPDSLDSPDSAETKEPAYVNQLARILQSTGTQQTDRFWKSFLDGAQATNVRRAAAPPAGSLASEKTVVRLESTSSVSAADLFAFCKRQAVSMQVVGQACWASVLAALTGSLDLLFGVVLSGRDDVGGDDEAALFPTMNTVPVRVVLHGSPAELLQYMQANMATISEHQHYPLRQAQRFVNRAGGEEPGIFNTLFILQKRLQRESDAGSMSLMKSVGGSSDVEYPVCVEMEVVQSEGSGPDAIIWRTACDPAFVSGDGAAQLLQHLDTALRFIVQTAARDNSNMLAFSANSVSVCGLAPFSPKVKTDVRTKDAQHLATDAANDDDESLWTDNELAIRSVLSAVSGVPEDSIRRTGQTLYHLGLDSISTIKVSTMLKKTKGISLGVRAMLAAGSVQEMAAIVAANKQEQLQTPPARESNTQPAALSLHLARSHAKNAIRAAGISSADIETVLPATAMQAHMLSVWQNTQGAVFFPAFQYRLKPNNSLSLDIIHTAWTQLVADHPILRTVFLVTDSDAPIPLVQVVLRASLPSNPTTSSIWPALGSNSKLGSFATLSVGSEAGEDGVEFFQVTLKIHHALYDAVSLQTLLDRFELLLQPGSVGDEPTSSSSAWEQLLSRHVSAATTHYNEQFWSQYFAGTNITSSSSSSSKDSITQKPGRASYYRPAAVDSSQPLKAMAAKLGVGLQTLAFAIYAKTLSARANTGDDVIFGIYLANRDQSSSSSGDNGDNLSTYPTLCLVPLLARSPSQRSLADIAIQIQTDIHAMSIAGSNMTAAPATASLWEIQQWTGVTVDTFVNFLLPDAASTMDSLETPSRKIALEHIGDPSHDDVDKMLALSPSAFPALQGNRVRGAYKDAVDVEMAIRNNALDIGVFGSTARLGDDGTKAHVEEFVAAFYKLLARNG</sequence>
<keyword evidence="3" id="KW-0436">Ligase</keyword>
<dbReference type="Pfam" id="PF00668">
    <property type="entry name" value="Condensation"/>
    <property type="match status" value="4"/>
</dbReference>
<dbReference type="SUPFAM" id="SSF52777">
    <property type="entry name" value="CoA-dependent acyltransferases"/>
    <property type="match status" value="8"/>
</dbReference>
<evidence type="ECO:0000313" key="6">
    <source>
        <dbReference type="EMBL" id="CAK7210010.1"/>
    </source>
</evidence>
<dbReference type="SUPFAM" id="SSF47336">
    <property type="entry name" value="ACP-like"/>
    <property type="match status" value="4"/>
</dbReference>
<evidence type="ECO:0000259" key="5">
    <source>
        <dbReference type="PROSITE" id="PS50075"/>
    </source>
</evidence>
<dbReference type="PANTHER" id="PTHR45527">
    <property type="entry name" value="NONRIBOSOMAL PEPTIDE SYNTHETASE"/>
    <property type="match status" value="1"/>
</dbReference>
<proteinExistence type="predicted"/>
<dbReference type="InterPro" id="IPR036736">
    <property type="entry name" value="ACP-like_sf"/>
</dbReference>
<dbReference type="PROSITE" id="PS00012">
    <property type="entry name" value="PHOSPHOPANTETHEINE"/>
    <property type="match status" value="3"/>
</dbReference>
<dbReference type="Pfam" id="PF00550">
    <property type="entry name" value="PP-binding"/>
    <property type="match status" value="4"/>
</dbReference>
<reference evidence="6 7" key="1">
    <citation type="submission" date="2024-01" db="EMBL/GenBank/DDBJ databases">
        <authorList>
            <person name="Allen C."/>
            <person name="Tagirdzhanova G."/>
        </authorList>
    </citation>
    <scope>NUCLEOTIDE SEQUENCE [LARGE SCALE GENOMIC DNA]</scope>
</reference>
<evidence type="ECO:0000256" key="1">
    <source>
        <dbReference type="ARBA" id="ARBA00022450"/>
    </source>
</evidence>
<dbReference type="PROSITE" id="PS50075">
    <property type="entry name" value="CARRIER"/>
    <property type="match status" value="4"/>
</dbReference>
<dbReference type="CDD" id="cd05918">
    <property type="entry name" value="A_NRPS_SidN3_like"/>
    <property type="match status" value="1"/>
</dbReference>
<gene>
    <name evidence="6" type="ORF">SCUCBS95973_000647</name>
</gene>
<dbReference type="SUPFAM" id="SSF56801">
    <property type="entry name" value="Acetyl-CoA synthetase-like"/>
    <property type="match status" value="1"/>
</dbReference>
<dbReference type="Pfam" id="PF00501">
    <property type="entry name" value="AMP-binding"/>
    <property type="match status" value="1"/>
</dbReference>
<protein>
    <submittedName>
        <fullName evidence="6">NRPS</fullName>
    </submittedName>
</protein>
<organism evidence="6 7">
    <name type="scientific">Sporothrix curviconia</name>
    <dbReference type="NCBI Taxonomy" id="1260050"/>
    <lineage>
        <taxon>Eukaryota</taxon>
        <taxon>Fungi</taxon>
        <taxon>Dikarya</taxon>
        <taxon>Ascomycota</taxon>
        <taxon>Pezizomycotina</taxon>
        <taxon>Sordariomycetes</taxon>
        <taxon>Sordariomycetidae</taxon>
        <taxon>Ophiostomatales</taxon>
        <taxon>Ophiostomataceae</taxon>
        <taxon>Sporothrix</taxon>
    </lineage>
</organism>
<dbReference type="InterPro" id="IPR001242">
    <property type="entry name" value="Condensation_dom"/>
</dbReference>
<name>A0ABP0ARV5_9PEZI</name>
<dbReference type="Gene3D" id="3.30.300.30">
    <property type="match status" value="1"/>
</dbReference>
<accession>A0ABP0ARV5</accession>
<feature type="region of interest" description="Disordered" evidence="4">
    <location>
        <begin position="1228"/>
        <end position="1252"/>
    </location>
</feature>
<dbReference type="Gene3D" id="3.30.559.30">
    <property type="entry name" value="Nonribosomal peptide synthetase, condensation domain"/>
    <property type="match status" value="4"/>
</dbReference>
<dbReference type="NCBIfam" id="TIGR01733">
    <property type="entry name" value="AA-adenyl-dom"/>
    <property type="match status" value="1"/>
</dbReference>
<keyword evidence="1" id="KW-0596">Phosphopantetheine</keyword>
<dbReference type="PANTHER" id="PTHR45527:SF1">
    <property type="entry name" value="FATTY ACID SYNTHASE"/>
    <property type="match status" value="1"/>
</dbReference>